<proteinExistence type="predicted"/>
<accession>X1SLW8</accession>
<feature type="non-terminal residue" evidence="1">
    <location>
        <position position="1"/>
    </location>
</feature>
<sequence length="39" mass="4331">EIREMDGDQPHHIEGKTITIVPSQKPGTAIHIIAKLRVT</sequence>
<dbReference type="AlphaFoldDB" id="X1SLW8"/>
<name>X1SLW8_9ZZZZ</name>
<reference evidence="1" key="1">
    <citation type="journal article" date="2014" name="Front. Microbiol.">
        <title>High frequency of phylogenetically diverse reductive dehalogenase-homologous genes in deep subseafloor sedimentary metagenomes.</title>
        <authorList>
            <person name="Kawai M."/>
            <person name="Futagami T."/>
            <person name="Toyoda A."/>
            <person name="Takaki Y."/>
            <person name="Nishi S."/>
            <person name="Hori S."/>
            <person name="Arai W."/>
            <person name="Tsubouchi T."/>
            <person name="Morono Y."/>
            <person name="Uchiyama I."/>
            <person name="Ito T."/>
            <person name="Fujiyama A."/>
            <person name="Inagaki F."/>
            <person name="Takami H."/>
        </authorList>
    </citation>
    <scope>NUCLEOTIDE SEQUENCE</scope>
    <source>
        <strain evidence="1">Expedition CK06-06</strain>
    </source>
</reference>
<gene>
    <name evidence="1" type="ORF">S12H4_29005</name>
</gene>
<comment type="caution">
    <text evidence="1">The sequence shown here is derived from an EMBL/GenBank/DDBJ whole genome shotgun (WGS) entry which is preliminary data.</text>
</comment>
<evidence type="ECO:0000313" key="1">
    <source>
        <dbReference type="EMBL" id="GAI94037.1"/>
    </source>
</evidence>
<protein>
    <submittedName>
        <fullName evidence="1">Uncharacterized protein</fullName>
    </submittedName>
</protein>
<organism evidence="1">
    <name type="scientific">marine sediment metagenome</name>
    <dbReference type="NCBI Taxonomy" id="412755"/>
    <lineage>
        <taxon>unclassified sequences</taxon>
        <taxon>metagenomes</taxon>
        <taxon>ecological metagenomes</taxon>
    </lineage>
</organism>
<dbReference type="EMBL" id="BARW01016694">
    <property type="protein sequence ID" value="GAI94037.1"/>
    <property type="molecule type" value="Genomic_DNA"/>
</dbReference>